<feature type="signal peptide" evidence="2">
    <location>
        <begin position="1"/>
        <end position="21"/>
    </location>
</feature>
<evidence type="ECO:0000313" key="4">
    <source>
        <dbReference type="Proteomes" id="UP000518266"/>
    </source>
</evidence>
<evidence type="ECO:0000256" key="2">
    <source>
        <dbReference type="SAM" id="SignalP"/>
    </source>
</evidence>
<feature type="compositionally biased region" description="Gly residues" evidence="1">
    <location>
        <begin position="208"/>
        <end position="218"/>
    </location>
</feature>
<organism evidence="3 4">
    <name type="scientific">Dissostichus mawsoni</name>
    <name type="common">Antarctic cod</name>
    <dbReference type="NCBI Taxonomy" id="36200"/>
    <lineage>
        <taxon>Eukaryota</taxon>
        <taxon>Metazoa</taxon>
        <taxon>Chordata</taxon>
        <taxon>Craniata</taxon>
        <taxon>Vertebrata</taxon>
        <taxon>Euteleostomi</taxon>
        <taxon>Actinopterygii</taxon>
        <taxon>Neopterygii</taxon>
        <taxon>Teleostei</taxon>
        <taxon>Neoteleostei</taxon>
        <taxon>Acanthomorphata</taxon>
        <taxon>Eupercaria</taxon>
        <taxon>Perciformes</taxon>
        <taxon>Notothenioidei</taxon>
        <taxon>Nototheniidae</taxon>
        <taxon>Dissostichus</taxon>
    </lineage>
</organism>
<feature type="chain" id="PRO_5029539438" evidence="2">
    <location>
        <begin position="22"/>
        <end position="364"/>
    </location>
</feature>
<feature type="region of interest" description="Disordered" evidence="1">
    <location>
        <begin position="196"/>
        <end position="253"/>
    </location>
</feature>
<reference evidence="3 4" key="1">
    <citation type="submission" date="2020-03" db="EMBL/GenBank/DDBJ databases">
        <title>Dissostichus mawsoni Genome sequencing and assembly.</title>
        <authorList>
            <person name="Park H."/>
        </authorList>
    </citation>
    <scope>NUCLEOTIDE SEQUENCE [LARGE SCALE GENOMIC DNA]</scope>
    <source>
        <strain evidence="3">DM0001</strain>
        <tissue evidence="3">Muscle</tissue>
    </source>
</reference>
<evidence type="ECO:0000256" key="1">
    <source>
        <dbReference type="SAM" id="MobiDB-lite"/>
    </source>
</evidence>
<dbReference type="Proteomes" id="UP000518266">
    <property type="component" value="Unassembled WGS sequence"/>
</dbReference>
<keyword evidence="2" id="KW-0732">Signal</keyword>
<dbReference type="EMBL" id="JAAKFY010000027">
    <property type="protein sequence ID" value="KAF3832080.1"/>
    <property type="molecule type" value="Genomic_DNA"/>
</dbReference>
<name>A0A7J5X533_DISMA</name>
<proteinExistence type="predicted"/>
<protein>
    <submittedName>
        <fullName evidence="3">Uncharacterized protein</fullName>
    </submittedName>
</protein>
<sequence>MLLYFLLLCLHFLLLFSTSCCCVSTSCCFVSTSCCFSTCCCVSTSCFAPLPVASFYFLLMRLYFLLLRLHFLSLRLQREAAEFGGDVDIGGDFWKLDLLRRNFDLGSRKLSGVRMAAMSMVPKLPNLIERSDGRKRISRQRLMKGSRSSAYEQQNDRKVTHVGHGVLQADAHLLSEAHRAAEPQVVEGAQDVVEEAGERVKSRRERGGLQGAGLGPLLGGMEPPAPRAWRSGSPPTRRRETSRPPNAGTSEQLAAEICPDPTEGESKSLSSVCRNSDTIFTTQPWKMAASFTWLPGRGSSSEKMARYCVMTSNRCTRHASMVLVMWKYGSSLGTAARMELSQEPRACRNFTRSSASVNTSILRR</sequence>
<dbReference type="AlphaFoldDB" id="A0A7J5X533"/>
<evidence type="ECO:0000313" key="3">
    <source>
        <dbReference type="EMBL" id="KAF3832080.1"/>
    </source>
</evidence>
<gene>
    <name evidence="3" type="ORF">F7725_025745</name>
</gene>
<accession>A0A7J5X533</accession>
<keyword evidence="4" id="KW-1185">Reference proteome</keyword>
<comment type="caution">
    <text evidence="3">The sequence shown here is derived from an EMBL/GenBank/DDBJ whole genome shotgun (WGS) entry which is preliminary data.</text>
</comment>